<proteinExistence type="predicted"/>
<accession>A0A212JG30</accession>
<reference evidence="1" key="1">
    <citation type="submission" date="2016-04" db="EMBL/GenBank/DDBJ databases">
        <authorList>
            <person name="Evans L.H."/>
            <person name="Alamgir A."/>
            <person name="Owens N."/>
            <person name="Weber N.D."/>
            <person name="Virtaneva K."/>
            <person name="Barbian K."/>
            <person name="Babar A."/>
            <person name="Rosenke K."/>
        </authorList>
    </citation>
    <scope>NUCLEOTIDE SEQUENCE</scope>
    <source>
        <strain evidence="1">86</strain>
    </source>
</reference>
<name>A0A212JG30_9FIRM</name>
<evidence type="ECO:0000313" key="1">
    <source>
        <dbReference type="EMBL" id="SBV98396.1"/>
    </source>
</evidence>
<sequence>MSYVKTLKSIKTEKPLNLMIQRLF</sequence>
<protein>
    <submittedName>
        <fullName evidence="1">Uncharacterized protein</fullName>
    </submittedName>
</protein>
<dbReference type="AlphaFoldDB" id="A0A212JG30"/>
<organism evidence="1">
    <name type="scientific">uncultured Eubacteriales bacterium</name>
    <dbReference type="NCBI Taxonomy" id="172733"/>
    <lineage>
        <taxon>Bacteria</taxon>
        <taxon>Bacillati</taxon>
        <taxon>Bacillota</taxon>
        <taxon>Clostridia</taxon>
        <taxon>Eubacteriales</taxon>
        <taxon>environmental samples</taxon>
    </lineage>
</organism>
<gene>
    <name evidence="1" type="ORF">KL86CLO1_11036</name>
</gene>
<dbReference type="EMBL" id="FLUN01000001">
    <property type="protein sequence ID" value="SBV98396.1"/>
    <property type="molecule type" value="Genomic_DNA"/>
</dbReference>